<organism evidence="2 3">
    <name type="scientific">Steroidobacter gossypii</name>
    <dbReference type="NCBI Taxonomy" id="2805490"/>
    <lineage>
        <taxon>Bacteria</taxon>
        <taxon>Pseudomonadati</taxon>
        <taxon>Pseudomonadota</taxon>
        <taxon>Gammaproteobacteria</taxon>
        <taxon>Steroidobacterales</taxon>
        <taxon>Steroidobacteraceae</taxon>
        <taxon>Steroidobacter</taxon>
    </lineage>
</organism>
<dbReference type="InterPro" id="IPR037523">
    <property type="entry name" value="VOC_core"/>
</dbReference>
<dbReference type="EMBL" id="JAEVLS010000005">
    <property type="protein sequence ID" value="MBM0107355.1"/>
    <property type="molecule type" value="Genomic_DNA"/>
</dbReference>
<dbReference type="RefSeq" id="WP_203169468.1">
    <property type="nucleotide sequence ID" value="NZ_JAEVLS010000005.1"/>
</dbReference>
<dbReference type="PANTHER" id="PTHR34109">
    <property type="entry name" value="BNAUNNG04460D PROTEIN-RELATED"/>
    <property type="match status" value="1"/>
</dbReference>
<dbReference type="InterPro" id="IPR004360">
    <property type="entry name" value="Glyas_Fos-R_dOase_dom"/>
</dbReference>
<dbReference type="PANTHER" id="PTHR34109:SF1">
    <property type="entry name" value="VOC DOMAIN-CONTAINING PROTEIN"/>
    <property type="match status" value="1"/>
</dbReference>
<proteinExistence type="predicted"/>
<feature type="domain" description="VOC" evidence="1">
    <location>
        <begin position="12"/>
        <end position="137"/>
    </location>
</feature>
<evidence type="ECO:0000313" key="3">
    <source>
        <dbReference type="Proteomes" id="UP000661077"/>
    </source>
</evidence>
<sequence length="157" mass="17566">MSKQTRQDGELTIHDVYAYLRLHDTAAAIDFYARAFGAKELFRLVEPSGRVGHAEIKIGAVTLMLSDEYPEYGIRGPRTIGGTSVSIHIHVSDVDRLFEQAVAAGATVVRPLQDQFYGERSGTVRDPFGHEWLLGGHIEDVTPEEMQRRYTALFSED</sequence>
<evidence type="ECO:0000313" key="2">
    <source>
        <dbReference type="EMBL" id="MBM0107355.1"/>
    </source>
</evidence>
<protein>
    <submittedName>
        <fullName evidence="2">VOC family protein</fullName>
    </submittedName>
</protein>
<accession>A0ABS1X296</accession>
<comment type="caution">
    <text evidence="2">The sequence shown here is derived from an EMBL/GenBank/DDBJ whole genome shotgun (WGS) entry which is preliminary data.</text>
</comment>
<dbReference type="Proteomes" id="UP000661077">
    <property type="component" value="Unassembled WGS sequence"/>
</dbReference>
<evidence type="ECO:0000259" key="1">
    <source>
        <dbReference type="PROSITE" id="PS51819"/>
    </source>
</evidence>
<reference evidence="2 3" key="1">
    <citation type="journal article" date="2021" name="Int. J. Syst. Evol. Microbiol.">
        <title>Steroidobacter gossypii sp. nov., isolated from soil of cotton cropping field.</title>
        <authorList>
            <person name="Huang R."/>
            <person name="Yang S."/>
            <person name="Zhen C."/>
            <person name="Liu W."/>
        </authorList>
    </citation>
    <scope>NUCLEOTIDE SEQUENCE [LARGE SCALE GENOMIC DNA]</scope>
    <source>
        <strain evidence="2 3">S1-65</strain>
    </source>
</reference>
<dbReference type="CDD" id="cd07246">
    <property type="entry name" value="VOC_like"/>
    <property type="match status" value="1"/>
</dbReference>
<dbReference type="SUPFAM" id="SSF54593">
    <property type="entry name" value="Glyoxalase/Bleomycin resistance protein/Dihydroxybiphenyl dioxygenase"/>
    <property type="match status" value="1"/>
</dbReference>
<dbReference type="PROSITE" id="PS51819">
    <property type="entry name" value="VOC"/>
    <property type="match status" value="1"/>
</dbReference>
<keyword evidence="3" id="KW-1185">Reference proteome</keyword>
<name>A0ABS1X296_9GAMM</name>
<dbReference type="InterPro" id="IPR029068">
    <property type="entry name" value="Glyas_Bleomycin-R_OHBP_Dase"/>
</dbReference>
<dbReference type="Gene3D" id="3.30.720.110">
    <property type="match status" value="1"/>
</dbReference>
<gene>
    <name evidence="2" type="ORF">JM946_21665</name>
</gene>
<dbReference type="Gene3D" id="3.30.720.120">
    <property type="match status" value="1"/>
</dbReference>
<dbReference type="Pfam" id="PF00903">
    <property type="entry name" value="Glyoxalase"/>
    <property type="match status" value="1"/>
</dbReference>